<dbReference type="SUPFAM" id="SSF52129">
    <property type="entry name" value="Caspase-like"/>
    <property type="match status" value="1"/>
</dbReference>
<dbReference type="Pfam" id="PF20028">
    <property type="entry name" value="VMAP-C"/>
    <property type="match status" value="1"/>
</dbReference>
<evidence type="ECO:0000313" key="3">
    <source>
        <dbReference type="Proteomes" id="UP000052982"/>
    </source>
</evidence>
<feature type="domain" description="vWA-MoxR associated protein C-terminal" evidence="1">
    <location>
        <begin position="519"/>
        <end position="741"/>
    </location>
</feature>
<evidence type="ECO:0000313" key="2">
    <source>
        <dbReference type="EMBL" id="KUN77503.1"/>
    </source>
</evidence>
<protein>
    <recommendedName>
        <fullName evidence="1">vWA-MoxR associated protein C-terminal domain-containing protein</fullName>
    </recommendedName>
</protein>
<organism evidence="2 3">
    <name type="scientific">Streptomyces griseoruber</name>
    <dbReference type="NCBI Taxonomy" id="1943"/>
    <lineage>
        <taxon>Bacteria</taxon>
        <taxon>Bacillati</taxon>
        <taxon>Actinomycetota</taxon>
        <taxon>Actinomycetes</taxon>
        <taxon>Kitasatosporales</taxon>
        <taxon>Streptomycetaceae</taxon>
        <taxon>Streptomyces</taxon>
    </lineage>
</organism>
<dbReference type="AlphaFoldDB" id="A0A117R8W1"/>
<dbReference type="InterPro" id="IPR029030">
    <property type="entry name" value="Caspase-like_dom_sf"/>
</dbReference>
<proteinExistence type="predicted"/>
<dbReference type="RefSeq" id="WP_055631400.1">
    <property type="nucleotide sequence ID" value="NZ_JBIRRP010000006.1"/>
</dbReference>
<comment type="caution">
    <text evidence="2">The sequence shown here is derived from an EMBL/GenBank/DDBJ whole genome shotgun (WGS) entry which is preliminary data.</text>
</comment>
<dbReference type="STRING" id="1943.AQJ64_33805"/>
<gene>
    <name evidence="2" type="ORF">AQJ64_33805</name>
</gene>
<dbReference type="Proteomes" id="UP000052982">
    <property type="component" value="Unassembled WGS sequence"/>
</dbReference>
<reference evidence="2 3" key="1">
    <citation type="submission" date="2015-10" db="EMBL/GenBank/DDBJ databases">
        <title>Draft genome sequence of Streptomyces griseoruber DSM 40281, type strain for the species Streptomyces griseoruber.</title>
        <authorList>
            <person name="Ruckert C."/>
            <person name="Winkler A."/>
            <person name="Kalinowski J."/>
            <person name="Kampfer P."/>
            <person name="Glaeser S."/>
        </authorList>
    </citation>
    <scope>NUCLEOTIDE SEQUENCE [LARGE SCALE GENOMIC DNA]</scope>
    <source>
        <strain evidence="2 3">DSM 40281</strain>
    </source>
</reference>
<name>A0A117R8W1_9ACTN</name>
<keyword evidence="3" id="KW-1185">Reference proteome</keyword>
<dbReference type="EMBL" id="LMWW01000060">
    <property type="protein sequence ID" value="KUN77503.1"/>
    <property type="molecule type" value="Genomic_DNA"/>
</dbReference>
<sequence length="771" mass="83649">MAGLRAVDDPARVHAVVVGVERYPRHSGWDLPGAVDDALRFHRWLRKGGVPEANVQLLLAPGEDSRVRLDALAGELTWRQTWTRDLLMDAFTEGLDGRTGDLLYVFWGSHGVLGQGDRRLLLCPDASPKDKRCVDTANLMEYLQRDDLGGFGQQVLLFDACAAFLEHHNQSTGPAVAGFPTVRRRRVEQFALCAAAPGQVAENDPALRSGVFSNAMLDWLETNAADLRPDLAALVAHVRAETPEVQTPVSIEVRALDGSREQLVWPGRAPLPPSTDRSRLALALHDALGDADLRARCVEHLAVQCPGADLGACPSDERIAHALLTVERAMAALVEVVHTRNRRAADQLLALGRTHGVPGLLSPLEHRSLRESFGRVPQLPPTARVIAAVRAAQPLGKAWLPPPTAQERDGPSVDQLMACVEHFEELTGGQSVAHPGRQLVPAVVRFTELLAALVPALRRELHEWADRVAHRLGVDDGGLAERRAEALAWPDSLGPAACLPRVLAQLDAAPVDPADDEDDRYTCVMWVDTGAGDLVQAAEQSIEPLSSRGVVRRIKRTVKLLRAETEETPVVEILLQPDAVQLPVDAWNGADDGDALPYLLGVEWATALRCAPLADAEQEEQRQEGLKNRRAGRHNDTVVFLDDGHAKGYTGYGALMADVRAARAVVRAGPDGRDRLVQAALRLGYPVVLWDRQAPSQVPDAHFDALSPERAVDGLPWRIRDYRAQACMNPAAHPVCPAALLESADRPLPPVLSLTGLADPAARSDSPEATR</sequence>
<dbReference type="OrthoDB" id="9150676at2"/>
<accession>A0A117R8W1</accession>
<dbReference type="Gene3D" id="3.40.50.1460">
    <property type="match status" value="1"/>
</dbReference>
<dbReference type="InterPro" id="IPR045450">
    <property type="entry name" value="VMAP_C"/>
</dbReference>
<evidence type="ECO:0000259" key="1">
    <source>
        <dbReference type="Pfam" id="PF20028"/>
    </source>
</evidence>